<dbReference type="AlphaFoldDB" id="A0A0P1EXD3"/>
<dbReference type="InterPro" id="IPR008207">
    <property type="entry name" value="Sig_transdc_His_kin_Hpt_dom"/>
</dbReference>
<dbReference type="GO" id="GO:0004672">
    <property type="term" value="F:protein kinase activity"/>
    <property type="evidence" value="ECO:0007669"/>
    <property type="project" value="UniProtKB-ARBA"/>
</dbReference>
<proteinExistence type="predicted"/>
<dbReference type="GO" id="GO:0000160">
    <property type="term" value="P:phosphorelay signal transduction system"/>
    <property type="evidence" value="ECO:0007669"/>
    <property type="project" value="UniProtKB-KW"/>
</dbReference>
<dbReference type="RefSeq" id="WP_058122864.1">
    <property type="nucleotide sequence ID" value="NZ_CYRX01000011.1"/>
</dbReference>
<evidence type="ECO:0000313" key="5">
    <source>
        <dbReference type="Proteomes" id="UP000051298"/>
    </source>
</evidence>
<evidence type="ECO:0000313" key="4">
    <source>
        <dbReference type="EMBL" id="CUH59721.1"/>
    </source>
</evidence>
<dbReference type="PROSITE" id="PS50894">
    <property type="entry name" value="HPT"/>
    <property type="match status" value="1"/>
</dbReference>
<reference evidence="4 5" key="1">
    <citation type="submission" date="2015-09" db="EMBL/GenBank/DDBJ databases">
        <authorList>
            <consortium name="Swine Surveillance"/>
        </authorList>
    </citation>
    <scope>NUCLEOTIDE SEQUENCE [LARGE SCALE GENOMIC DNA]</scope>
    <source>
        <strain evidence="4 5">CECT 5294</strain>
    </source>
</reference>
<name>A0A0P1EXD3_9RHOB</name>
<sequence length="108" mass="11767">MIDWDRVAELRDEIGAEDLATVIEMFLEEVAEKLQEVMDGSSKAALSEDMHFLRSSALNIGFLKLAEMCAAVEEKAGVGHLNADIAAISACYEASAKELREHEGIRAA</sequence>
<organism evidence="4 5">
    <name type="scientific">Thalassobacter stenotrophicus</name>
    <dbReference type="NCBI Taxonomy" id="266809"/>
    <lineage>
        <taxon>Bacteria</taxon>
        <taxon>Pseudomonadati</taxon>
        <taxon>Pseudomonadota</taxon>
        <taxon>Alphaproteobacteria</taxon>
        <taxon>Rhodobacterales</taxon>
        <taxon>Roseobacteraceae</taxon>
        <taxon>Thalassobacter</taxon>
    </lineage>
</organism>
<evidence type="ECO:0000256" key="2">
    <source>
        <dbReference type="PROSITE-ProRule" id="PRU00110"/>
    </source>
</evidence>
<dbReference type="eggNOG" id="COG2198">
    <property type="taxonomic scope" value="Bacteria"/>
</dbReference>
<gene>
    <name evidence="4" type="ORF">THS5294_01008</name>
</gene>
<feature type="modified residue" description="Phosphohistidine" evidence="2">
    <location>
        <position position="51"/>
    </location>
</feature>
<dbReference type="SUPFAM" id="SSF47226">
    <property type="entry name" value="Histidine-containing phosphotransfer domain, HPT domain"/>
    <property type="match status" value="1"/>
</dbReference>
<dbReference type="Pfam" id="PF01627">
    <property type="entry name" value="Hpt"/>
    <property type="match status" value="1"/>
</dbReference>
<keyword evidence="2" id="KW-0597">Phosphoprotein</keyword>
<accession>A0A0P1EXD3</accession>
<dbReference type="InterPro" id="IPR036641">
    <property type="entry name" value="HPT_dom_sf"/>
</dbReference>
<protein>
    <submittedName>
        <fullName evidence="4">TMAO reductase sytem sensor TorS</fullName>
    </submittedName>
</protein>
<dbReference type="Gene3D" id="1.20.120.160">
    <property type="entry name" value="HPT domain"/>
    <property type="match status" value="1"/>
</dbReference>
<evidence type="ECO:0000256" key="1">
    <source>
        <dbReference type="ARBA" id="ARBA00023012"/>
    </source>
</evidence>
<dbReference type="EMBL" id="CYRX01000011">
    <property type="protein sequence ID" value="CUH59721.1"/>
    <property type="molecule type" value="Genomic_DNA"/>
</dbReference>
<keyword evidence="1" id="KW-0902">Two-component regulatory system</keyword>
<evidence type="ECO:0000259" key="3">
    <source>
        <dbReference type="PROSITE" id="PS50894"/>
    </source>
</evidence>
<feature type="domain" description="HPt" evidence="3">
    <location>
        <begin position="12"/>
        <end position="102"/>
    </location>
</feature>
<dbReference type="Proteomes" id="UP000051298">
    <property type="component" value="Unassembled WGS sequence"/>
</dbReference>
<dbReference type="STRING" id="266809.PM03_08530"/>